<evidence type="ECO:0000256" key="6">
    <source>
        <dbReference type="ARBA" id="ARBA00023136"/>
    </source>
</evidence>
<dbReference type="PROSITE" id="PS01096">
    <property type="entry name" value="PPIC_PPIASE_1"/>
    <property type="match status" value="1"/>
</dbReference>
<dbReference type="GO" id="GO:0005886">
    <property type="term" value="C:plasma membrane"/>
    <property type="evidence" value="ECO:0007669"/>
    <property type="project" value="UniProtKB-SubCell"/>
</dbReference>
<dbReference type="AlphaFoldDB" id="A0A4R6XUW6"/>
<sequence length="633" mass="70062">MLTWIRKKSSGLFMTIVMGILILAFALWGVGDYFAQSSNDKLATVNGEVISYTDFTSQFNNYKQNMISQFGDGIDPSYFDTPVMRRNFLESMINNELVKQVAKDNGYTVTAAKIRSMIEEAPAFKDENGQFDKSLYAAFLTQTNQSAQLLQMKLEDEESGRALNGMLDVTSFVTPFETEKMASLNKQTRDINYITITQEQFLENIELTDEEIETYYNDNSAQYMSEEQVSVNYIELNATDVAQSIDINDATALEYFESNKERFRKPEQRLASHILVNNNDEAESILKEIQEKLAAGESFAELAEAYSQDPGSASSGGDLGWVSPEDMVKEFEDTLFSMTAGTVSEPVETQFGFHIIQLNEIKPSAIPVFEAVKNDIVQELQAVDSETVFLERASELAEQVLDAQAGLEGAAEATGLQVQTTELFARSGGLGLASEQTFINAAFSPNVKEDLMNSEVVNITDTHVVFMHLNEVKAAELKPLDEVKDLIVTTLKNQKAAEQARSLAEQIAEQYKAEGSDLSELAAEHDLALETAYAVPRTGSTLPFNLVKGLYEMGRPEAGSTPIEVLDSNGSDVAVVELLAVNDVDLTTLEDIKSESVQLARNIKTNEQQLLIQALRENATVTVNEDMLNQSIL</sequence>
<comment type="subcellular location">
    <subcellularLocation>
        <location evidence="1">Cell inner membrane</location>
        <topology evidence="1">Single-pass type II membrane protein</topology>
        <orientation evidence="1">Periplasmic side</orientation>
    </subcellularLocation>
</comment>
<comment type="similarity">
    <text evidence="8">Belongs to the PpiD chaperone family.</text>
</comment>
<evidence type="ECO:0000313" key="15">
    <source>
        <dbReference type="Proteomes" id="UP000295724"/>
    </source>
</evidence>
<comment type="caution">
    <text evidence="14">The sequence shown here is derived from an EMBL/GenBank/DDBJ whole genome shotgun (WGS) entry which is preliminary data.</text>
</comment>
<organism evidence="14 15">
    <name type="scientific">Marinicella litoralis</name>
    <dbReference type="NCBI Taxonomy" id="644220"/>
    <lineage>
        <taxon>Bacteria</taxon>
        <taxon>Pseudomonadati</taxon>
        <taxon>Pseudomonadota</taxon>
        <taxon>Gammaproteobacteria</taxon>
        <taxon>Lysobacterales</taxon>
        <taxon>Marinicellaceae</taxon>
        <taxon>Marinicella</taxon>
    </lineage>
</organism>
<keyword evidence="11 14" id="KW-0413">Isomerase</keyword>
<proteinExistence type="inferred from homology"/>
<keyword evidence="4 12" id="KW-0812">Transmembrane</keyword>
<evidence type="ECO:0000256" key="8">
    <source>
        <dbReference type="ARBA" id="ARBA00038408"/>
    </source>
</evidence>
<dbReference type="OrthoDB" id="9812372at2"/>
<evidence type="ECO:0000256" key="11">
    <source>
        <dbReference type="PROSITE-ProRule" id="PRU00278"/>
    </source>
</evidence>
<keyword evidence="5 12" id="KW-1133">Transmembrane helix</keyword>
<accession>A0A4R6XUW6</accession>
<dbReference type="PROSITE" id="PS50198">
    <property type="entry name" value="PPIC_PPIASE_2"/>
    <property type="match status" value="1"/>
</dbReference>
<keyword evidence="6 12" id="KW-0472">Membrane</keyword>
<evidence type="ECO:0000256" key="12">
    <source>
        <dbReference type="SAM" id="Phobius"/>
    </source>
</evidence>
<evidence type="ECO:0000259" key="13">
    <source>
        <dbReference type="PROSITE" id="PS50198"/>
    </source>
</evidence>
<feature type="transmembrane region" description="Helical" evidence="12">
    <location>
        <begin position="12"/>
        <end position="31"/>
    </location>
</feature>
<feature type="domain" description="PpiC" evidence="13">
    <location>
        <begin position="266"/>
        <end position="360"/>
    </location>
</feature>
<dbReference type="InterPro" id="IPR052029">
    <property type="entry name" value="PpiD_chaperone"/>
</dbReference>
<dbReference type="Proteomes" id="UP000295724">
    <property type="component" value="Unassembled WGS sequence"/>
</dbReference>
<dbReference type="InterPro" id="IPR000297">
    <property type="entry name" value="PPIase_PpiC"/>
</dbReference>
<keyword evidence="7" id="KW-0143">Chaperone</keyword>
<dbReference type="EMBL" id="SNZB01000002">
    <property type="protein sequence ID" value="TDR22319.1"/>
    <property type="molecule type" value="Genomic_DNA"/>
</dbReference>
<keyword evidence="3" id="KW-0997">Cell inner membrane</keyword>
<keyword evidence="11" id="KW-0697">Rotamase</keyword>
<dbReference type="Pfam" id="PF00639">
    <property type="entry name" value="Rotamase"/>
    <property type="match status" value="1"/>
</dbReference>
<dbReference type="InterPro" id="IPR023058">
    <property type="entry name" value="PPIase_PpiC_CS"/>
</dbReference>
<evidence type="ECO:0000256" key="7">
    <source>
        <dbReference type="ARBA" id="ARBA00023186"/>
    </source>
</evidence>
<evidence type="ECO:0000256" key="2">
    <source>
        <dbReference type="ARBA" id="ARBA00022475"/>
    </source>
</evidence>
<gene>
    <name evidence="14" type="ORF">C8D91_0799</name>
</gene>
<evidence type="ECO:0000256" key="1">
    <source>
        <dbReference type="ARBA" id="ARBA00004382"/>
    </source>
</evidence>
<dbReference type="Gene3D" id="3.10.50.40">
    <property type="match status" value="1"/>
</dbReference>
<evidence type="ECO:0000256" key="4">
    <source>
        <dbReference type="ARBA" id="ARBA00022692"/>
    </source>
</evidence>
<evidence type="ECO:0000256" key="10">
    <source>
        <dbReference type="ARBA" id="ARBA00042775"/>
    </source>
</evidence>
<dbReference type="PANTHER" id="PTHR47529:SF1">
    <property type="entry name" value="PERIPLASMIC CHAPERONE PPID"/>
    <property type="match status" value="1"/>
</dbReference>
<dbReference type="InterPro" id="IPR046357">
    <property type="entry name" value="PPIase_dom_sf"/>
</dbReference>
<dbReference type="SUPFAM" id="SSF54534">
    <property type="entry name" value="FKBP-like"/>
    <property type="match status" value="1"/>
</dbReference>
<protein>
    <recommendedName>
        <fullName evidence="9">Periplasmic chaperone PpiD</fullName>
    </recommendedName>
    <alternativeName>
        <fullName evidence="10">Periplasmic folding chaperone</fullName>
    </alternativeName>
</protein>
<reference evidence="14 15" key="1">
    <citation type="submission" date="2019-03" db="EMBL/GenBank/DDBJ databases">
        <title>Genomic Encyclopedia of Type Strains, Phase IV (KMG-IV): sequencing the most valuable type-strain genomes for metagenomic binning, comparative biology and taxonomic classification.</title>
        <authorList>
            <person name="Goeker M."/>
        </authorList>
    </citation>
    <scope>NUCLEOTIDE SEQUENCE [LARGE SCALE GENOMIC DNA]</scope>
    <source>
        <strain evidence="14 15">DSM 25488</strain>
    </source>
</reference>
<keyword evidence="2" id="KW-1003">Cell membrane</keyword>
<name>A0A4R6XUW6_9GAMM</name>
<dbReference type="Pfam" id="PF13624">
    <property type="entry name" value="SurA_N_3"/>
    <property type="match status" value="1"/>
</dbReference>
<evidence type="ECO:0000313" key="14">
    <source>
        <dbReference type="EMBL" id="TDR22319.1"/>
    </source>
</evidence>
<evidence type="ECO:0000256" key="3">
    <source>
        <dbReference type="ARBA" id="ARBA00022519"/>
    </source>
</evidence>
<dbReference type="InterPro" id="IPR027304">
    <property type="entry name" value="Trigger_fact/SurA_dom_sf"/>
</dbReference>
<keyword evidence="15" id="KW-1185">Reference proteome</keyword>
<dbReference type="GO" id="GO:0003755">
    <property type="term" value="F:peptidyl-prolyl cis-trans isomerase activity"/>
    <property type="evidence" value="ECO:0007669"/>
    <property type="project" value="UniProtKB-KW"/>
</dbReference>
<evidence type="ECO:0000256" key="5">
    <source>
        <dbReference type="ARBA" id="ARBA00022989"/>
    </source>
</evidence>
<dbReference type="RefSeq" id="WP_099018972.1">
    <property type="nucleotide sequence ID" value="NZ_NIHB01000002.1"/>
</dbReference>
<dbReference type="SUPFAM" id="SSF109998">
    <property type="entry name" value="Triger factor/SurA peptide-binding domain-like"/>
    <property type="match status" value="1"/>
</dbReference>
<dbReference type="Gene3D" id="1.10.4030.10">
    <property type="entry name" value="Porin chaperone SurA, peptide-binding domain"/>
    <property type="match status" value="1"/>
</dbReference>
<evidence type="ECO:0000256" key="9">
    <source>
        <dbReference type="ARBA" id="ARBA00040743"/>
    </source>
</evidence>
<dbReference type="PANTHER" id="PTHR47529">
    <property type="entry name" value="PEPTIDYL-PROLYL CIS-TRANS ISOMERASE D"/>
    <property type="match status" value="1"/>
</dbReference>